<dbReference type="EMBL" id="CDSF01000082">
    <property type="protein sequence ID" value="CEO98057.1"/>
    <property type="molecule type" value="Genomic_DNA"/>
</dbReference>
<keyword evidence="3" id="KW-1185">Reference proteome</keyword>
<sequence length="266" mass="30272">MMMLLGRRSVVRACCRGRTLAVAASSTLPKSSDEKLGPDVSVASQLRYLEKLATSKLFRENRASPTAIYERDLRYEELLSRAYQKPPGKLVGETEAWVVLDSYRRHGKTTVWTYNSFLRYVSKLSRGHHDAVIDLMKKDGLQPNAQTYNILLAALLRSSKVTDVTILKEDERIAAEMAQNNLVPSRETFLLRLEICAVTKRVDRAIHIFRDACSRRLVFDRRDRVFGLLARCAADSVSVHRIREAAAQFGYVDVDWTPAIIDRKLK</sequence>
<reference evidence="1 3" key="1">
    <citation type="submission" date="2015-02" db="EMBL/GenBank/DDBJ databases">
        <authorList>
            <person name="Chooi Y.-H."/>
        </authorList>
    </citation>
    <scope>NUCLEOTIDE SEQUENCE [LARGE SCALE GENOMIC DNA]</scope>
    <source>
        <strain evidence="1">E3</strain>
    </source>
</reference>
<dbReference type="PANTHER" id="PTHR47938:SF35">
    <property type="entry name" value="PENTATRICOPEPTIDE REPEAT-CONTAINING PROTEIN 4, MITOCHONDRIAL-RELATED"/>
    <property type="match status" value="1"/>
</dbReference>
<evidence type="ECO:0000313" key="2">
    <source>
        <dbReference type="EMBL" id="SPQ96122.1"/>
    </source>
</evidence>
<dbReference type="InterPro" id="IPR002885">
    <property type="entry name" value="PPR_rpt"/>
</dbReference>
<keyword evidence="2" id="KW-0496">Mitochondrion</keyword>
<dbReference type="OrthoDB" id="185373at2759"/>
<dbReference type="Proteomes" id="UP000039324">
    <property type="component" value="Unassembled WGS sequence"/>
</dbReference>
<organism evidence="1 3">
    <name type="scientific">Plasmodiophora brassicae</name>
    <name type="common">Clubroot disease agent</name>
    <dbReference type="NCBI Taxonomy" id="37360"/>
    <lineage>
        <taxon>Eukaryota</taxon>
        <taxon>Sar</taxon>
        <taxon>Rhizaria</taxon>
        <taxon>Endomyxa</taxon>
        <taxon>Phytomyxea</taxon>
        <taxon>Plasmodiophorida</taxon>
        <taxon>Plasmodiophoridae</taxon>
        <taxon>Plasmodiophora</taxon>
    </lineage>
</organism>
<dbReference type="Pfam" id="PF13812">
    <property type="entry name" value="PPR_3"/>
    <property type="match status" value="1"/>
</dbReference>
<geneLocation type="mitochondrion" evidence="2"/>
<dbReference type="AlphaFoldDB" id="A0A0G4IS74"/>
<dbReference type="InterPro" id="IPR011990">
    <property type="entry name" value="TPR-like_helical_dom_sf"/>
</dbReference>
<dbReference type="GO" id="GO:0003729">
    <property type="term" value="F:mRNA binding"/>
    <property type="evidence" value="ECO:0007669"/>
    <property type="project" value="TreeGrafter"/>
</dbReference>
<dbReference type="EMBL" id="OVEO01000005">
    <property type="protein sequence ID" value="SPQ96122.1"/>
    <property type="molecule type" value="Genomic_DNA"/>
</dbReference>
<reference evidence="2 4" key="2">
    <citation type="submission" date="2018-03" db="EMBL/GenBank/DDBJ databases">
        <authorList>
            <person name="Fogelqvist J."/>
        </authorList>
    </citation>
    <scope>NUCLEOTIDE SEQUENCE [LARGE SCALE GENOMIC DNA]</scope>
</reference>
<dbReference type="Proteomes" id="UP000290189">
    <property type="component" value="Unassembled WGS sequence"/>
</dbReference>
<evidence type="ECO:0008006" key="5">
    <source>
        <dbReference type="Google" id="ProtNLM"/>
    </source>
</evidence>
<name>A0A0G4IS74_PLABS</name>
<gene>
    <name evidence="1" type="ORF">PBRA_006171</name>
    <name evidence="2" type="ORF">PLBR_LOCUS3337</name>
</gene>
<proteinExistence type="predicted"/>
<evidence type="ECO:0000313" key="4">
    <source>
        <dbReference type="Proteomes" id="UP000290189"/>
    </source>
</evidence>
<evidence type="ECO:0000313" key="3">
    <source>
        <dbReference type="Proteomes" id="UP000039324"/>
    </source>
</evidence>
<dbReference type="Gene3D" id="1.25.40.10">
    <property type="entry name" value="Tetratricopeptide repeat domain"/>
    <property type="match status" value="1"/>
</dbReference>
<evidence type="ECO:0000313" key="1">
    <source>
        <dbReference type="EMBL" id="CEO98057.1"/>
    </source>
</evidence>
<dbReference type="PANTHER" id="PTHR47938">
    <property type="entry name" value="RESPIRATORY COMPLEX I CHAPERONE (CIA84), PUTATIVE (AFU_ORTHOLOGUE AFUA_2G06020)-RELATED"/>
    <property type="match status" value="1"/>
</dbReference>
<accession>A0A0G4IS74</accession>
<protein>
    <recommendedName>
        <fullName evidence="5">Pentacotripeptide-repeat region of PRORP domain-containing protein</fullName>
    </recommendedName>
</protein>